<dbReference type="InterPro" id="IPR050617">
    <property type="entry name" value="E3_ligase_FN3/SPRY"/>
</dbReference>
<evidence type="ECO:0000313" key="5">
    <source>
        <dbReference type="Proteomes" id="UP000314294"/>
    </source>
</evidence>
<dbReference type="EMBL" id="SRLO01009872">
    <property type="protein sequence ID" value="TNN26614.1"/>
    <property type="molecule type" value="Genomic_DNA"/>
</dbReference>
<evidence type="ECO:0000259" key="3">
    <source>
        <dbReference type="PROSITE" id="PS50853"/>
    </source>
</evidence>
<dbReference type="InterPro" id="IPR043136">
    <property type="entry name" value="B30.2/SPRY_sf"/>
</dbReference>
<dbReference type="PRINTS" id="PR01407">
    <property type="entry name" value="BUTYPHLNCDUF"/>
</dbReference>
<dbReference type="PROSITE" id="PS50188">
    <property type="entry name" value="B302_SPRY"/>
    <property type="match status" value="1"/>
</dbReference>
<dbReference type="Pfam" id="PF00041">
    <property type="entry name" value="fn3"/>
    <property type="match status" value="1"/>
</dbReference>
<dbReference type="AlphaFoldDB" id="A0A4Z2EDN9"/>
<dbReference type="Gene3D" id="2.60.40.10">
    <property type="entry name" value="Immunoglobulins"/>
    <property type="match status" value="1"/>
</dbReference>
<dbReference type="GO" id="GO:0005737">
    <property type="term" value="C:cytoplasm"/>
    <property type="evidence" value="ECO:0007669"/>
    <property type="project" value="TreeGrafter"/>
</dbReference>
<feature type="domain" description="B30.2/SPRY" evidence="2">
    <location>
        <begin position="64"/>
        <end position="252"/>
    </location>
</feature>
<accession>A0A4Z2EDN9</accession>
<dbReference type="SUPFAM" id="SSF49899">
    <property type="entry name" value="Concanavalin A-like lectins/glucanases"/>
    <property type="match status" value="1"/>
</dbReference>
<gene>
    <name evidence="4" type="primary">Cmya5_0</name>
    <name evidence="4" type="ORF">EYF80_063250</name>
</gene>
<evidence type="ECO:0000259" key="2">
    <source>
        <dbReference type="PROSITE" id="PS50188"/>
    </source>
</evidence>
<reference evidence="4 5" key="1">
    <citation type="submission" date="2019-03" db="EMBL/GenBank/DDBJ databases">
        <title>First draft genome of Liparis tanakae, snailfish: a comprehensive survey of snailfish specific genes.</title>
        <authorList>
            <person name="Kim W."/>
            <person name="Song I."/>
            <person name="Jeong J.-H."/>
            <person name="Kim D."/>
            <person name="Kim S."/>
            <person name="Ryu S."/>
            <person name="Song J.Y."/>
            <person name="Lee S.K."/>
        </authorList>
    </citation>
    <scope>NUCLEOTIDE SEQUENCE [LARGE SCALE GENOMIC DNA]</scope>
    <source>
        <tissue evidence="4">Muscle</tissue>
    </source>
</reference>
<dbReference type="InterPro" id="IPR013320">
    <property type="entry name" value="ConA-like_dom_sf"/>
</dbReference>
<evidence type="ECO:0000256" key="1">
    <source>
        <dbReference type="ARBA" id="ARBA00023054"/>
    </source>
</evidence>
<evidence type="ECO:0000313" key="4">
    <source>
        <dbReference type="EMBL" id="TNN26614.1"/>
    </source>
</evidence>
<dbReference type="Pfam" id="PF00622">
    <property type="entry name" value="SPRY"/>
    <property type="match status" value="1"/>
</dbReference>
<dbReference type="InterPro" id="IPR001870">
    <property type="entry name" value="B30.2/SPRY"/>
</dbReference>
<dbReference type="InterPro" id="IPR036116">
    <property type="entry name" value="FN3_sf"/>
</dbReference>
<dbReference type="PROSITE" id="PS50853">
    <property type="entry name" value="FN3"/>
    <property type="match status" value="1"/>
</dbReference>
<dbReference type="InterPro" id="IPR003961">
    <property type="entry name" value="FN3_dom"/>
</dbReference>
<dbReference type="Proteomes" id="UP000314294">
    <property type="component" value="Unassembled WGS sequence"/>
</dbReference>
<dbReference type="PANTHER" id="PTHR24099:SF7">
    <property type="entry name" value="CARDIOMYOPATHY-ASSOCIATED PROTEIN 5"/>
    <property type="match status" value="1"/>
</dbReference>
<dbReference type="Gene3D" id="2.60.120.920">
    <property type="match status" value="1"/>
</dbReference>
<dbReference type="CDD" id="cd00063">
    <property type="entry name" value="FN3"/>
    <property type="match status" value="1"/>
</dbReference>
<dbReference type="InterPro" id="IPR013783">
    <property type="entry name" value="Ig-like_fold"/>
</dbReference>
<keyword evidence="5" id="KW-1185">Reference proteome</keyword>
<dbReference type="OrthoDB" id="6232067at2759"/>
<name>A0A4Z2EDN9_9TELE</name>
<feature type="domain" description="Fibronectin type-III" evidence="3">
    <location>
        <begin position="1"/>
        <end position="82"/>
    </location>
</feature>
<proteinExistence type="predicted"/>
<protein>
    <submittedName>
        <fullName evidence="4">Cardiomyopathy-associated protein 5</fullName>
    </submittedName>
</protein>
<dbReference type="InterPro" id="IPR003877">
    <property type="entry name" value="SPRY_dom"/>
</dbReference>
<organism evidence="4 5">
    <name type="scientific">Liparis tanakae</name>
    <name type="common">Tanaka's snailfish</name>
    <dbReference type="NCBI Taxonomy" id="230148"/>
    <lineage>
        <taxon>Eukaryota</taxon>
        <taxon>Metazoa</taxon>
        <taxon>Chordata</taxon>
        <taxon>Craniata</taxon>
        <taxon>Vertebrata</taxon>
        <taxon>Euteleostomi</taxon>
        <taxon>Actinopterygii</taxon>
        <taxon>Neopterygii</taxon>
        <taxon>Teleostei</taxon>
        <taxon>Neoteleostei</taxon>
        <taxon>Acanthomorphata</taxon>
        <taxon>Eupercaria</taxon>
        <taxon>Perciformes</taxon>
        <taxon>Cottioidei</taxon>
        <taxon>Cottales</taxon>
        <taxon>Liparidae</taxon>
        <taxon>Liparis</taxon>
    </lineage>
</organism>
<comment type="caution">
    <text evidence="4">The sequence shown here is derived from an EMBL/GenBank/DDBJ whole genome shotgun (WGS) entry which is preliminary data.</text>
</comment>
<keyword evidence="1" id="KW-0175">Coiled coil</keyword>
<dbReference type="SUPFAM" id="SSF49265">
    <property type="entry name" value="Fibronectin type III"/>
    <property type="match status" value="1"/>
</dbReference>
<dbReference type="InterPro" id="IPR003879">
    <property type="entry name" value="Butyrophylin_SPRY"/>
</dbReference>
<sequence>MWDSATLRWSSANQTPAHSYTLEYCRQYEVEGAGLRSISGIRGCEQRVLLQPDENYLFYIRAVNQAGASEPSEAALVSTKGTRFHLLKASAHPALELSEDRPALHCRAPPTDTPCPSILGELLPAKGRHYWETLVSGSSAYRLGVAYDTANRSSPLGEDALSWCLQCIPTAAGCRYQLLHGDVQASVCVMETPERVGTLLDYQLGRLSFYNALSGQLLGSFCQRFTRPCHPALGLEAPGGLEVGTVPEAPAFTRDS</sequence>
<dbReference type="PANTHER" id="PTHR24099">
    <property type="entry name" value="E3 UBIQUITIN-PROTEIN LIGASE TRIM36-RELATED"/>
    <property type="match status" value="1"/>
</dbReference>